<evidence type="ECO:0000313" key="2">
    <source>
        <dbReference type="EMBL" id="KAH8009643.1"/>
    </source>
</evidence>
<dbReference type="VEuPathDB" id="VectorBase:LOC119182920"/>
<keyword evidence="3" id="KW-1185">Reference proteome</keyword>
<evidence type="ECO:0000259" key="1">
    <source>
        <dbReference type="Pfam" id="PF03372"/>
    </source>
</evidence>
<dbReference type="GO" id="GO:0003824">
    <property type="term" value="F:catalytic activity"/>
    <property type="evidence" value="ECO:0007669"/>
    <property type="project" value="InterPro"/>
</dbReference>
<protein>
    <recommendedName>
        <fullName evidence="1">Endonuclease/exonuclease/phosphatase domain-containing protein</fullName>
    </recommendedName>
</protein>
<dbReference type="Pfam" id="PF03372">
    <property type="entry name" value="Exo_endo_phos"/>
    <property type="match status" value="1"/>
</dbReference>
<feature type="domain" description="Endonuclease/exonuclease/phosphatase" evidence="1">
    <location>
        <begin position="4"/>
        <end position="209"/>
    </location>
</feature>
<name>A0A9J6D6C4_RHIMP</name>
<dbReference type="SUPFAM" id="SSF56219">
    <property type="entry name" value="DNase I-like"/>
    <property type="match status" value="1"/>
</dbReference>
<dbReference type="EMBL" id="JABSTU010000011">
    <property type="protein sequence ID" value="KAH8009643.1"/>
    <property type="molecule type" value="Genomic_DNA"/>
</dbReference>
<dbReference type="Gene3D" id="3.60.10.10">
    <property type="entry name" value="Endonuclease/exonuclease/phosphatase"/>
    <property type="match status" value="1"/>
</dbReference>
<reference evidence="2" key="2">
    <citation type="submission" date="2021-09" db="EMBL/GenBank/DDBJ databases">
        <authorList>
            <person name="Jia N."/>
            <person name="Wang J."/>
            <person name="Shi W."/>
            <person name="Du L."/>
            <person name="Sun Y."/>
            <person name="Zhan W."/>
            <person name="Jiang J."/>
            <person name="Wang Q."/>
            <person name="Zhang B."/>
            <person name="Ji P."/>
            <person name="Sakyi L.B."/>
            <person name="Cui X."/>
            <person name="Yuan T."/>
            <person name="Jiang B."/>
            <person name="Yang W."/>
            <person name="Lam T.T.-Y."/>
            <person name="Chang Q."/>
            <person name="Ding S."/>
            <person name="Wang X."/>
            <person name="Zhu J."/>
            <person name="Ruan X."/>
            <person name="Zhao L."/>
            <person name="Wei J."/>
            <person name="Que T."/>
            <person name="Du C."/>
            <person name="Cheng J."/>
            <person name="Dai P."/>
            <person name="Han X."/>
            <person name="Huang E."/>
            <person name="Gao Y."/>
            <person name="Liu J."/>
            <person name="Shao H."/>
            <person name="Ye R."/>
            <person name="Li L."/>
            <person name="Wei W."/>
            <person name="Wang X."/>
            <person name="Wang C."/>
            <person name="Huo Q."/>
            <person name="Li W."/>
            <person name="Guo W."/>
            <person name="Chen H."/>
            <person name="Chen S."/>
            <person name="Zhou L."/>
            <person name="Zhou L."/>
            <person name="Ni X."/>
            <person name="Tian J."/>
            <person name="Zhou Y."/>
            <person name="Sheng Y."/>
            <person name="Liu T."/>
            <person name="Pan Y."/>
            <person name="Xia L."/>
            <person name="Li J."/>
            <person name="Zhao F."/>
            <person name="Cao W."/>
        </authorList>
    </citation>
    <scope>NUCLEOTIDE SEQUENCE</scope>
    <source>
        <strain evidence="2">Rmic-2018</strain>
        <tissue evidence="2">Larvae</tissue>
    </source>
</reference>
<dbReference type="InterPro" id="IPR005135">
    <property type="entry name" value="Endo/exonuclease/phosphatase"/>
</dbReference>
<comment type="caution">
    <text evidence="2">The sequence shown here is derived from an EMBL/GenBank/DDBJ whole genome shotgun (WGS) entry which is preliminary data.</text>
</comment>
<dbReference type="AlphaFoldDB" id="A0A9J6D6C4"/>
<accession>A0A9J6D6C4</accession>
<evidence type="ECO:0000313" key="3">
    <source>
        <dbReference type="Proteomes" id="UP000821866"/>
    </source>
</evidence>
<proteinExistence type="predicted"/>
<organism evidence="2 3">
    <name type="scientific">Rhipicephalus microplus</name>
    <name type="common">Cattle tick</name>
    <name type="synonym">Boophilus microplus</name>
    <dbReference type="NCBI Taxonomy" id="6941"/>
    <lineage>
        <taxon>Eukaryota</taxon>
        <taxon>Metazoa</taxon>
        <taxon>Ecdysozoa</taxon>
        <taxon>Arthropoda</taxon>
        <taxon>Chelicerata</taxon>
        <taxon>Arachnida</taxon>
        <taxon>Acari</taxon>
        <taxon>Parasitiformes</taxon>
        <taxon>Ixodida</taxon>
        <taxon>Ixodoidea</taxon>
        <taxon>Ixodidae</taxon>
        <taxon>Rhipicephalinae</taxon>
        <taxon>Rhipicephalus</taxon>
        <taxon>Boophilus</taxon>
    </lineage>
</organism>
<sequence length="407" mass="45247">MWHWNANGYRCRKAVLQQHLRSLDQKELPDVIAIQETHAEDPKITSLPGYRAYARPPSARTCGKGAAQGVCTFVRKGITSVGKDEILNYKDSAIEANVTEIIIAGKKGRGKNKASTTVYIANVYSNPQHGNQRFKTLLHKIRDAAHGSGAAAVVCGDFNAPHEELGYTRTTVKGKRLLEDAEEASFELLTDPAQPTRIGTSTARDTTPDLSFVHLPRGGTARWKNTGWNLGSDHYIVEVTIPLAHARVVDGTTKRRQLLTDWHKFREADLGEVDDVERWSASLVSAAKDATTEVEVPEEADRVDPRLAHLVEARRSLQRRWKRQRHNRTLRKRVAALGKEIERYSRQLCAQQCHAAYAGAFHKWTEAERKRIDAAIRKAYAGAMGLLNGTKTTALLSLGAHNTLGLL</sequence>
<gene>
    <name evidence="2" type="ORF">HPB51_018911</name>
</gene>
<dbReference type="Proteomes" id="UP000821866">
    <property type="component" value="Chromosome 9"/>
</dbReference>
<reference evidence="2" key="1">
    <citation type="journal article" date="2020" name="Cell">
        <title>Large-Scale Comparative Analyses of Tick Genomes Elucidate Their Genetic Diversity and Vector Capacities.</title>
        <authorList>
            <consortium name="Tick Genome and Microbiome Consortium (TIGMIC)"/>
            <person name="Jia N."/>
            <person name="Wang J."/>
            <person name="Shi W."/>
            <person name="Du L."/>
            <person name="Sun Y."/>
            <person name="Zhan W."/>
            <person name="Jiang J.F."/>
            <person name="Wang Q."/>
            <person name="Zhang B."/>
            <person name="Ji P."/>
            <person name="Bell-Sakyi L."/>
            <person name="Cui X.M."/>
            <person name="Yuan T.T."/>
            <person name="Jiang B.G."/>
            <person name="Yang W.F."/>
            <person name="Lam T.T."/>
            <person name="Chang Q.C."/>
            <person name="Ding S.J."/>
            <person name="Wang X.J."/>
            <person name="Zhu J.G."/>
            <person name="Ruan X.D."/>
            <person name="Zhao L."/>
            <person name="Wei J.T."/>
            <person name="Ye R.Z."/>
            <person name="Que T.C."/>
            <person name="Du C.H."/>
            <person name="Zhou Y.H."/>
            <person name="Cheng J.X."/>
            <person name="Dai P.F."/>
            <person name="Guo W.B."/>
            <person name="Han X.H."/>
            <person name="Huang E.J."/>
            <person name="Li L.F."/>
            <person name="Wei W."/>
            <person name="Gao Y.C."/>
            <person name="Liu J.Z."/>
            <person name="Shao H.Z."/>
            <person name="Wang X."/>
            <person name="Wang C.C."/>
            <person name="Yang T.C."/>
            <person name="Huo Q.B."/>
            <person name="Li W."/>
            <person name="Chen H.Y."/>
            <person name="Chen S.E."/>
            <person name="Zhou L.G."/>
            <person name="Ni X.B."/>
            <person name="Tian J.H."/>
            <person name="Sheng Y."/>
            <person name="Liu T."/>
            <person name="Pan Y.S."/>
            <person name="Xia L.Y."/>
            <person name="Li J."/>
            <person name="Zhao F."/>
            <person name="Cao W.C."/>
        </authorList>
    </citation>
    <scope>NUCLEOTIDE SEQUENCE</scope>
    <source>
        <strain evidence="2">Rmic-2018</strain>
    </source>
</reference>
<dbReference type="InterPro" id="IPR036691">
    <property type="entry name" value="Endo/exonu/phosph_ase_sf"/>
</dbReference>